<dbReference type="SUPFAM" id="SSF55785">
    <property type="entry name" value="PYP-like sensor domain (PAS domain)"/>
    <property type="match status" value="3"/>
</dbReference>
<keyword evidence="4" id="KW-1185">Reference proteome</keyword>
<dbReference type="Gene3D" id="3.30.450.20">
    <property type="entry name" value="PAS domain"/>
    <property type="match status" value="3"/>
</dbReference>
<dbReference type="PROSITE" id="PS50112">
    <property type="entry name" value="PAS"/>
    <property type="match status" value="1"/>
</dbReference>
<dbReference type="NCBIfam" id="TIGR00229">
    <property type="entry name" value="sensory_box"/>
    <property type="match status" value="2"/>
</dbReference>
<dbReference type="SMART" id="SM00091">
    <property type="entry name" value="PAS"/>
    <property type="match status" value="3"/>
</dbReference>
<proteinExistence type="predicted"/>
<name>A0ABT6YJ70_9BACT</name>
<dbReference type="Pfam" id="PF00989">
    <property type="entry name" value="PAS"/>
    <property type="match status" value="1"/>
</dbReference>
<evidence type="ECO:0000259" key="1">
    <source>
        <dbReference type="PROSITE" id="PS50112"/>
    </source>
</evidence>
<dbReference type="PANTHER" id="PTHR44757:SF2">
    <property type="entry name" value="BIOFILM ARCHITECTURE MAINTENANCE PROTEIN MBAA"/>
    <property type="match status" value="1"/>
</dbReference>
<dbReference type="InterPro" id="IPR035965">
    <property type="entry name" value="PAS-like_dom_sf"/>
</dbReference>
<gene>
    <name evidence="3" type="ORF">QM480_04745</name>
</gene>
<reference evidence="3 4" key="1">
    <citation type="submission" date="2023-05" db="EMBL/GenBank/DDBJ databases">
        <title>Novel species of genus Flectobacillus isolated from stream in China.</title>
        <authorList>
            <person name="Lu H."/>
        </authorList>
    </citation>
    <scope>NUCLEOTIDE SEQUENCE [LARGE SCALE GENOMIC DNA]</scope>
    <source>
        <strain evidence="3 4">DC10W</strain>
    </source>
</reference>
<dbReference type="Pfam" id="PF13426">
    <property type="entry name" value="PAS_9"/>
    <property type="match status" value="1"/>
</dbReference>
<feature type="domain" description="PAC" evidence="2">
    <location>
        <begin position="78"/>
        <end position="134"/>
    </location>
</feature>
<comment type="caution">
    <text evidence="3">The sequence shown here is derived from an EMBL/GenBank/DDBJ whole genome shotgun (WGS) entry which is preliminary data.</text>
</comment>
<organism evidence="3 4">
    <name type="scientific">Flectobacillus longus</name>
    <dbReference type="NCBI Taxonomy" id="2984207"/>
    <lineage>
        <taxon>Bacteria</taxon>
        <taxon>Pseudomonadati</taxon>
        <taxon>Bacteroidota</taxon>
        <taxon>Cytophagia</taxon>
        <taxon>Cytophagales</taxon>
        <taxon>Flectobacillaceae</taxon>
        <taxon>Flectobacillus</taxon>
    </lineage>
</organism>
<dbReference type="RefSeq" id="WP_283368892.1">
    <property type="nucleotide sequence ID" value="NZ_JASHID010000003.1"/>
</dbReference>
<dbReference type="InterPro" id="IPR000700">
    <property type="entry name" value="PAS-assoc_C"/>
</dbReference>
<evidence type="ECO:0000313" key="3">
    <source>
        <dbReference type="EMBL" id="MDI9863618.1"/>
    </source>
</evidence>
<evidence type="ECO:0000259" key="2">
    <source>
        <dbReference type="PROSITE" id="PS50113"/>
    </source>
</evidence>
<dbReference type="Proteomes" id="UP001236569">
    <property type="component" value="Unassembled WGS sequence"/>
</dbReference>
<protein>
    <submittedName>
        <fullName evidence="3">PAS domain-containing protein</fullName>
    </submittedName>
</protein>
<evidence type="ECO:0000313" key="4">
    <source>
        <dbReference type="Proteomes" id="UP001236569"/>
    </source>
</evidence>
<dbReference type="PANTHER" id="PTHR44757">
    <property type="entry name" value="DIGUANYLATE CYCLASE DGCP"/>
    <property type="match status" value="1"/>
</dbReference>
<sequence length="461" mass="53317">MLNSSETPLSNTLKAILDSSPESFVLLSAKHSVILYNRTLQLTIYRFFNKSLQIGDDYQDYLFESTRQLYANSFQKALNGEVTIVQDEAIVGDKTIWLEYKMNPVYDTNHELVGIALYVKNIDAQKKAELALEYTNTTYEAIFANNTEGLILVSKDFKILQFNNAIARRIFENLGKKIYVGADFRTFIYAKYPQELLDVFALAVSGETIEREILTSTVYGEDIWFMVKMYPVFDKHQQLLGVVVQSFSIDERKNAEISMQESEMKFRRIIETAPIAILIVDNQMKITLCNPETEKIFGYTYDELFNQHIDLLIPQRFKNSHHLHTAEYLEMPRMYQMGAGRFIPSITKEGKEIIVEVSLNAFVINGKQLVLAMIQDVTGRIQNEIQLKEQVQILEKIAWQHSHEIRRPVANIKGLIDLINMDHEAIHSIPTWTFLEQEVETLDKVIHKIVADTYRDYKGKK</sequence>
<feature type="domain" description="PAC" evidence="2">
    <location>
        <begin position="207"/>
        <end position="261"/>
    </location>
</feature>
<dbReference type="InterPro" id="IPR052155">
    <property type="entry name" value="Biofilm_reg_signaling"/>
</dbReference>
<feature type="domain" description="PAS" evidence="1">
    <location>
        <begin position="262"/>
        <end position="315"/>
    </location>
</feature>
<dbReference type="CDD" id="cd00130">
    <property type="entry name" value="PAS"/>
    <property type="match status" value="1"/>
</dbReference>
<dbReference type="EMBL" id="JASHID010000003">
    <property type="protein sequence ID" value="MDI9863618.1"/>
    <property type="molecule type" value="Genomic_DNA"/>
</dbReference>
<dbReference type="InterPro" id="IPR000014">
    <property type="entry name" value="PAS"/>
</dbReference>
<dbReference type="PROSITE" id="PS50113">
    <property type="entry name" value="PAC"/>
    <property type="match status" value="2"/>
</dbReference>
<accession>A0ABT6YJ70</accession>
<dbReference type="InterPro" id="IPR013767">
    <property type="entry name" value="PAS_fold"/>
</dbReference>